<feature type="domain" description="EamA" evidence="7">
    <location>
        <begin position="156"/>
        <end position="290"/>
    </location>
</feature>
<dbReference type="PANTHER" id="PTHR42920">
    <property type="entry name" value="OS03G0707200 PROTEIN-RELATED"/>
    <property type="match status" value="1"/>
</dbReference>
<reference evidence="8 9" key="1">
    <citation type="submission" date="2020-07" db="EMBL/GenBank/DDBJ databases">
        <title>Characterization of Pectobacterium aroidearum strains causing soft rot on Amorphophallus konjac.</title>
        <authorList>
            <person name="Xie H."/>
        </authorList>
    </citation>
    <scope>NUCLEOTIDE SEQUENCE [LARGE SCALE GENOMIC DNA]</scope>
    <source>
        <strain evidence="8 9">MY7</strain>
    </source>
</reference>
<feature type="transmembrane region" description="Helical" evidence="6">
    <location>
        <begin position="220"/>
        <end position="238"/>
    </location>
</feature>
<evidence type="ECO:0000256" key="5">
    <source>
        <dbReference type="ARBA" id="ARBA00023136"/>
    </source>
</evidence>
<dbReference type="InterPro" id="IPR037185">
    <property type="entry name" value="EmrE-like"/>
</dbReference>
<feature type="transmembrane region" description="Helical" evidence="6">
    <location>
        <begin position="70"/>
        <end position="89"/>
    </location>
</feature>
<dbReference type="Pfam" id="PF00892">
    <property type="entry name" value="EamA"/>
    <property type="match status" value="2"/>
</dbReference>
<feature type="transmembrane region" description="Helical" evidence="6">
    <location>
        <begin position="36"/>
        <end position="58"/>
    </location>
</feature>
<dbReference type="SUPFAM" id="SSF103481">
    <property type="entry name" value="Multidrug resistance efflux transporter EmrE"/>
    <property type="match status" value="2"/>
</dbReference>
<evidence type="ECO:0000256" key="2">
    <source>
        <dbReference type="ARBA" id="ARBA00022475"/>
    </source>
</evidence>
<dbReference type="PANTHER" id="PTHR42920:SF11">
    <property type="entry name" value="INNER MEMBRANE PROTEIN YTFF"/>
    <property type="match status" value="1"/>
</dbReference>
<comment type="subcellular location">
    <subcellularLocation>
        <location evidence="1">Cell membrane</location>
        <topology evidence="1">Multi-pass membrane protein</topology>
    </subcellularLocation>
</comment>
<feature type="transmembrane region" description="Helical" evidence="6">
    <location>
        <begin position="187"/>
        <end position="208"/>
    </location>
</feature>
<accession>A0AAW3SPY0</accession>
<evidence type="ECO:0000313" key="9">
    <source>
        <dbReference type="Proteomes" id="UP000557749"/>
    </source>
</evidence>
<feature type="transmembrane region" description="Helical" evidence="6">
    <location>
        <begin position="250"/>
        <end position="268"/>
    </location>
</feature>
<keyword evidence="4 6" id="KW-1133">Transmembrane helix</keyword>
<dbReference type="GO" id="GO:0005886">
    <property type="term" value="C:plasma membrane"/>
    <property type="evidence" value="ECO:0007669"/>
    <property type="project" value="UniProtKB-SubCell"/>
</dbReference>
<feature type="transmembrane region" description="Helical" evidence="6">
    <location>
        <begin position="274"/>
        <end position="291"/>
    </location>
</feature>
<dbReference type="InterPro" id="IPR051258">
    <property type="entry name" value="Diverse_Substrate_Transporter"/>
</dbReference>
<name>A0AAW3SPY0_9GAMM</name>
<evidence type="ECO:0000256" key="1">
    <source>
        <dbReference type="ARBA" id="ARBA00004651"/>
    </source>
</evidence>
<evidence type="ECO:0000256" key="3">
    <source>
        <dbReference type="ARBA" id="ARBA00022692"/>
    </source>
</evidence>
<organism evidence="8 9">
    <name type="scientific">Pectobacterium aroidearum</name>
    <dbReference type="NCBI Taxonomy" id="1201031"/>
    <lineage>
        <taxon>Bacteria</taxon>
        <taxon>Pseudomonadati</taxon>
        <taxon>Pseudomonadota</taxon>
        <taxon>Gammaproteobacteria</taxon>
        <taxon>Enterobacterales</taxon>
        <taxon>Pectobacteriaceae</taxon>
        <taxon>Pectobacterium</taxon>
    </lineage>
</organism>
<keyword evidence="2" id="KW-1003">Cell membrane</keyword>
<feature type="transmembrane region" description="Helical" evidence="6">
    <location>
        <begin position="101"/>
        <end position="118"/>
    </location>
</feature>
<dbReference type="EMBL" id="JACERJ010000001">
    <property type="protein sequence ID" value="MBA5202559.1"/>
    <property type="molecule type" value="Genomic_DNA"/>
</dbReference>
<dbReference type="RefSeq" id="WP_181844390.1">
    <property type="nucleotide sequence ID" value="NZ_JACERJ010000001.1"/>
</dbReference>
<feature type="transmembrane region" description="Helical" evidence="6">
    <location>
        <begin position="130"/>
        <end position="150"/>
    </location>
</feature>
<evidence type="ECO:0000256" key="6">
    <source>
        <dbReference type="SAM" id="Phobius"/>
    </source>
</evidence>
<evidence type="ECO:0000259" key="7">
    <source>
        <dbReference type="Pfam" id="PF00892"/>
    </source>
</evidence>
<feature type="transmembrane region" description="Helical" evidence="6">
    <location>
        <begin position="156"/>
        <end position="175"/>
    </location>
</feature>
<feature type="domain" description="EamA" evidence="7">
    <location>
        <begin position="10"/>
        <end position="141"/>
    </location>
</feature>
<keyword evidence="5 6" id="KW-0472">Membrane</keyword>
<proteinExistence type="predicted"/>
<dbReference type="InterPro" id="IPR000620">
    <property type="entry name" value="EamA_dom"/>
</dbReference>
<evidence type="ECO:0000256" key="4">
    <source>
        <dbReference type="ARBA" id="ARBA00022989"/>
    </source>
</evidence>
<comment type="caution">
    <text evidence="8">The sequence shown here is derived from an EMBL/GenBank/DDBJ whole genome shotgun (WGS) entry which is preliminary data.</text>
</comment>
<evidence type="ECO:0000313" key="8">
    <source>
        <dbReference type="EMBL" id="MBA5202559.1"/>
    </source>
</evidence>
<keyword evidence="3 6" id="KW-0812">Transmembrane</keyword>
<dbReference type="AlphaFoldDB" id="A0AAW3SPY0"/>
<gene>
    <name evidence="8" type="ORF">H2Y57_02415</name>
</gene>
<sequence length="304" mass="33292">MKNRYLLIWLALAIPPLLWAGNFVVGRAANANVPPLMLALSRHVVALLFLLPFGWSIMCRDLSIYWEYRWKVLKVSLSGMVAFNALVYIGLHSTTASNAQLLNSTIPVLIVLIGTIVLRQRLASIQTLGLLLSCFGVLTIILRGDISFLFSLKFSSGDLIIFAAMVSFSLFSVWLRDFPVNLNRLGLLGIQFVIAVLILSPLAGGEYLSGATLEWNTSSYAAMLYVGIAAGLIANLLYMYGIARVGPARAGLFIHLVPIYGAFMSHIFLGENLYWYHDLGMAGIVVGLILSQRGGQKHVSETIA</sequence>
<dbReference type="Proteomes" id="UP000557749">
    <property type="component" value="Unassembled WGS sequence"/>
</dbReference>
<protein>
    <submittedName>
        <fullName evidence="8">DMT family transporter</fullName>
    </submittedName>
</protein>